<dbReference type="InterPro" id="IPR036388">
    <property type="entry name" value="WH-like_DNA-bd_sf"/>
</dbReference>
<organism evidence="6 7">
    <name type="scientific">Actinomadura viridis</name>
    <dbReference type="NCBI Taxonomy" id="58110"/>
    <lineage>
        <taxon>Bacteria</taxon>
        <taxon>Bacillati</taxon>
        <taxon>Actinomycetota</taxon>
        <taxon>Actinomycetes</taxon>
        <taxon>Streptosporangiales</taxon>
        <taxon>Thermomonosporaceae</taxon>
        <taxon>Actinomadura</taxon>
    </lineage>
</organism>
<evidence type="ECO:0000256" key="5">
    <source>
        <dbReference type="ARBA" id="ARBA00038253"/>
    </source>
</evidence>
<dbReference type="GO" id="GO:0005737">
    <property type="term" value="C:cytoplasm"/>
    <property type="evidence" value="ECO:0007669"/>
    <property type="project" value="UniProtKB-SubCell"/>
</dbReference>
<evidence type="ECO:0000256" key="3">
    <source>
        <dbReference type="ARBA" id="ARBA00022737"/>
    </source>
</evidence>
<evidence type="ECO:0000313" key="7">
    <source>
        <dbReference type="Proteomes" id="UP000614047"/>
    </source>
</evidence>
<dbReference type="Proteomes" id="UP000614047">
    <property type="component" value="Unassembled WGS sequence"/>
</dbReference>
<keyword evidence="7" id="KW-1185">Reference proteome</keyword>
<comment type="subcellular location">
    <subcellularLocation>
        <location evidence="1">Cytoplasm</location>
    </subcellularLocation>
</comment>
<dbReference type="PANTHER" id="PTHR46630">
    <property type="entry name" value="TETRATRICOPEPTIDE REPEAT PROTEIN 29"/>
    <property type="match status" value="1"/>
</dbReference>
<dbReference type="Gene3D" id="1.25.40.10">
    <property type="entry name" value="Tetratricopeptide repeat domain"/>
    <property type="match status" value="1"/>
</dbReference>
<dbReference type="SMART" id="SM00028">
    <property type="entry name" value="TPR"/>
    <property type="match status" value="5"/>
</dbReference>
<evidence type="ECO:0000256" key="4">
    <source>
        <dbReference type="ARBA" id="ARBA00022803"/>
    </source>
</evidence>
<dbReference type="Gene3D" id="1.10.10.10">
    <property type="entry name" value="Winged helix-like DNA-binding domain superfamily/Winged helix DNA-binding domain"/>
    <property type="match status" value="1"/>
</dbReference>
<dbReference type="SUPFAM" id="SSF48452">
    <property type="entry name" value="TPR-like"/>
    <property type="match status" value="1"/>
</dbReference>
<comment type="similarity">
    <text evidence="5">Belongs to the Rap family.</text>
</comment>
<name>A0A931GI29_9ACTN</name>
<proteinExistence type="inferred from homology"/>
<dbReference type="InterPro" id="IPR051476">
    <property type="entry name" value="Bac_ResReg_Asp_Phosphatase"/>
</dbReference>
<keyword evidence="4" id="KW-0802">TPR repeat</keyword>
<sequence>MSLHVLPPVDSVRLLAALIGQERVDAEPAEARRIAELCGHLPLTLRIVGERTAARPMASLSEVIEELTGEQRRLDALAIDDDDLADTRAIFSWSYQALTPELQATFRLLGLHASAEISTEAAAALAGAEIPAIRKRLRALTDVHLLQEHEANRFRMHDLLRSYALERTQAEDSQSARTQATQRMLGWYLLMADRARRAVLPNFPEVPLVPADGLHLRDGFTDGPEALRWFDAERLNLLAALHQAHEVGQYELCWKLAFVTTGLFELRSHWSEMDGNHKTGLEAARALGDRLGEAANLLLLADSAWRAGNLDDAPEHYLEAARIGREISVGWLAGFATRGLGLLREEQGDHREAVGHFESALAVFREIGDRRGEAMSLLSLGKCARALGDLSRAETEGRAAVAILQEINDLWSVAWGRLPLADALGDRGADDEAIALLRQAAAAFQEFGDQRCEAMALVPLGHLLRRSGDTAAAREGWSRAVRLYEELGDSGAQEVQALLNTPAGPVTP</sequence>
<dbReference type="RefSeq" id="WP_197010400.1">
    <property type="nucleotide sequence ID" value="NZ_BAABES010000024.1"/>
</dbReference>
<dbReference type="Pfam" id="PF13424">
    <property type="entry name" value="TPR_12"/>
    <property type="match status" value="1"/>
</dbReference>
<evidence type="ECO:0000313" key="6">
    <source>
        <dbReference type="EMBL" id="MBG6087557.1"/>
    </source>
</evidence>
<comment type="caution">
    <text evidence="6">The sequence shown here is derived from an EMBL/GenBank/DDBJ whole genome shotgun (WGS) entry which is preliminary data.</text>
</comment>
<dbReference type="InterPro" id="IPR019734">
    <property type="entry name" value="TPR_rpt"/>
</dbReference>
<dbReference type="PANTHER" id="PTHR46630:SF1">
    <property type="entry name" value="TETRATRICOPEPTIDE REPEAT PROTEIN 29"/>
    <property type="match status" value="1"/>
</dbReference>
<dbReference type="AlphaFoldDB" id="A0A931GI29"/>
<keyword evidence="2" id="KW-0963">Cytoplasm</keyword>
<dbReference type="EMBL" id="JADOUA010000001">
    <property type="protein sequence ID" value="MBG6087557.1"/>
    <property type="molecule type" value="Genomic_DNA"/>
</dbReference>
<reference evidence="6" key="1">
    <citation type="submission" date="2020-11" db="EMBL/GenBank/DDBJ databases">
        <title>Sequencing the genomes of 1000 actinobacteria strains.</title>
        <authorList>
            <person name="Klenk H.-P."/>
        </authorList>
    </citation>
    <scope>NUCLEOTIDE SEQUENCE</scope>
    <source>
        <strain evidence="6">DSM 43175</strain>
    </source>
</reference>
<evidence type="ECO:0000256" key="1">
    <source>
        <dbReference type="ARBA" id="ARBA00004496"/>
    </source>
</evidence>
<dbReference type="InterPro" id="IPR011990">
    <property type="entry name" value="TPR-like_helical_dom_sf"/>
</dbReference>
<accession>A0A931GI29</accession>
<keyword evidence="3" id="KW-0677">Repeat</keyword>
<evidence type="ECO:0000256" key="2">
    <source>
        <dbReference type="ARBA" id="ARBA00022490"/>
    </source>
</evidence>
<protein>
    <submittedName>
        <fullName evidence="6">Tetratricopeptide (TPR) repeat protein</fullName>
    </submittedName>
</protein>
<gene>
    <name evidence="6" type="ORF">IW256_001670</name>
</gene>